<dbReference type="GO" id="GO:0016491">
    <property type="term" value="F:oxidoreductase activity"/>
    <property type="evidence" value="ECO:0007669"/>
    <property type="project" value="InterPro"/>
</dbReference>
<dbReference type="SUPFAM" id="SSF50129">
    <property type="entry name" value="GroES-like"/>
    <property type="match status" value="1"/>
</dbReference>
<dbReference type="STRING" id="366584.SAMN05216377_11146"/>
<reference evidence="2 3" key="1">
    <citation type="submission" date="2016-10" db="EMBL/GenBank/DDBJ databases">
        <authorList>
            <person name="de Groot N.N."/>
        </authorList>
    </citation>
    <scope>NUCLEOTIDE SEQUENCE [LARGE SCALE GENOMIC DNA]</scope>
    <source>
        <strain evidence="2 3">CGMCC 4.3143</strain>
    </source>
</reference>
<dbReference type="InterPro" id="IPR013149">
    <property type="entry name" value="ADH-like_C"/>
</dbReference>
<keyword evidence="3" id="KW-1185">Reference proteome</keyword>
<sequence>MRAARVTRTDGPESVQVLDIPEPVAGPDEVLLEVAAAGVNFPDLLMSRNLYQYKPELPFTLGGEIAGTVRQAPEGSGFSVGDRVAAYPVVGGFAPLAKAPVARVLPLPDGIGFVEAACYPLNYLTMLFGLRDRGGLREGETVLVQGAAGGIGTASIQIARALGARVISVVSSEEKADFARKVGSHEAVLVDGFRDAVLGLTGGRGADIVVDPVGGDRFTDSLRSLAPAGRLLVLGFTGGEIPSVKVNRLLLKNVDVRGVAWGVWSNTHPGVMREMWDDLMALASTGAIDPPVQHTYGLEDAAEAVGLLARRGVLGKAVVVP</sequence>
<protein>
    <submittedName>
        <fullName evidence="2">NADPH2:quinone reductase</fullName>
    </submittedName>
</protein>
<dbReference type="Proteomes" id="UP000198967">
    <property type="component" value="Unassembled WGS sequence"/>
</dbReference>
<proteinExistence type="predicted"/>
<dbReference type="OrthoDB" id="4190732at2"/>
<evidence type="ECO:0000259" key="1">
    <source>
        <dbReference type="SMART" id="SM00829"/>
    </source>
</evidence>
<dbReference type="InterPro" id="IPR013154">
    <property type="entry name" value="ADH-like_N"/>
</dbReference>
<gene>
    <name evidence="2" type="ORF">SAMN05216377_11146</name>
</gene>
<dbReference type="InterPro" id="IPR002364">
    <property type="entry name" value="Quin_OxRdtase/zeta-crystal_CS"/>
</dbReference>
<dbReference type="InterPro" id="IPR020843">
    <property type="entry name" value="ER"/>
</dbReference>
<evidence type="ECO:0000313" key="3">
    <source>
        <dbReference type="Proteomes" id="UP000198967"/>
    </source>
</evidence>
<dbReference type="InterPro" id="IPR011032">
    <property type="entry name" value="GroES-like_sf"/>
</dbReference>
<accession>A0A1G7TKT9</accession>
<organism evidence="2 3">
    <name type="scientific">Pseudonocardia oroxyli</name>
    <dbReference type="NCBI Taxonomy" id="366584"/>
    <lineage>
        <taxon>Bacteria</taxon>
        <taxon>Bacillati</taxon>
        <taxon>Actinomycetota</taxon>
        <taxon>Actinomycetes</taxon>
        <taxon>Pseudonocardiales</taxon>
        <taxon>Pseudonocardiaceae</taxon>
        <taxon>Pseudonocardia</taxon>
    </lineage>
</organism>
<dbReference type="Pfam" id="PF00107">
    <property type="entry name" value="ADH_zinc_N"/>
    <property type="match status" value="1"/>
</dbReference>
<dbReference type="CDD" id="cd08241">
    <property type="entry name" value="QOR1"/>
    <property type="match status" value="1"/>
</dbReference>
<dbReference type="AlphaFoldDB" id="A0A1G7TKT9"/>
<feature type="domain" description="Enoyl reductase (ER)" evidence="1">
    <location>
        <begin position="11"/>
        <end position="319"/>
    </location>
</feature>
<dbReference type="EMBL" id="FNBE01000011">
    <property type="protein sequence ID" value="SDG35289.1"/>
    <property type="molecule type" value="Genomic_DNA"/>
</dbReference>
<dbReference type="RefSeq" id="WP_093085848.1">
    <property type="nucleotide sequence ID" value="NZ_FNBE01000011.1"/>
</dbReference>
<dbReference type="SUPFAM" id="SSF51735">
    <property type="entry name" value="NAD(P)-binding Rossmann-fold domains"/>
    <property type="match status" value="1"/>
</dbReference>
<name>A0A1G7TKT9_PSEOR</name>
<dbReference type="SMART" id="SM00829">
    <property type="entry name" value="PKS_ER"/>
    <property type="match status" value="1"/>
</dbReference>
<dbReference type="InterPro" id="IPR036291">
    <property type="entry name" value="NAD(P)-bd_dom_sf"/>
</dbReference>
<dbReference type="InterPro" id="IPR051397">
    <property type="entry name" value="Zn-ADH-like_protein"/>
</dbReference>
<dbReference type="PROSITE" id="PS01162">
    <property type="entry name" value="QOR_ZETA_CRYSTAL"/>
    <property type="match status" value="1"/>
</dbReference>
<dbReference type="PANTHER" id="PTHR43677">
    <property type="entry name" value="SHORT-CHAIN DEHYDROGENASE/REDUCTASE"/>
    <property type="match status" value="1"/>
</dbReference>
<dbReference type="GO" id="GO:0008270">
    <property type="term" value="F:zinc ion binding"/>
    <property type="evidence" value="ECO:0007669"/>
    <property type="project" value="InterPro"/>
</dbReference>
<dbReference type="Gene3D" id="3.40.50.720">
    <property type="entry name" value="NAD(P)-binding Rossmann-like Domain"/>
    <property type="match status" value="1"/>
</dbReference>
<evidence type="ECO:0000313" key="2">
    <source>
        <dbReference type="EMBL" id="SDG35289.1"/>
    </source>
</evidence>
<dbReference type="Pfam" id="PF08240">
    <property type="entry name" value="ADH_N"/>
    <property type="match status" value="1"/>
</dbReference>
<dbReference type="Gene3D" id="3.90.180.10">
    <property type="entry name" value="Medium-chain alcohol dehydrogenases, catalytic domain"/>
    <property type="match status" value="1"/>
</dbReference>
<dbReference type="PANTHER" id="PTHR43677:SF4">
    <property type="entry name" value="QUINONE OXIDOREDUCTASE-LIKE PROTEIN 2"/>
    <property type="match status" value="1"/>
</dbReference>